<gene>
    <name evidence="4" type="ORF">DTL42_11745</name>
</gene>
<dbReference type="InterPro" id="IPR002104">
    <property type="entry name" value="Integrase_catalytic"/>
</dbReference>
<dbReference type="Pfam" id="PF00589">
    <property type="entry name" value="Phage_integrase"/>
    <property type="match status" value="1"/>
</dbReference>
<evidence type="ECO:0000256" key="2">
    <source>
        <dbReference type="SAM" id="MobiDB-lite"/>
    </source>
</evidence>
<dbReference type="OrthoDB" id="262002at2"/>
<feature type="region of interest" description="Disordered" evidence="2">
    <location>
        <begin position="152"/>
        <end position="216"/>
    </location>
</feature>
<accession>A0A368KTQ6</accession>
<dbReference type="SUPFAM" id="SSF56349">
    <property type="entry name" value="DNA breaking-rejoining enzymes"/>
    <property type="match status" value="1"/>
</dbReference>
<proteinExistence type="predicted"/>
<dbReference type="EMBL" id="QPEX01000024">
    <property type="protein sequence ID" value="RCS49502.1"/>
    <property type="molecule type" value="Genomic_DNA"/>
</dbReference>
<dbReference type="GO" id="GO:0003677">
    <property type="term" value="F:DNA binding"/>
    <property type="evidence" value="ECO:0007669"/>
    <property type="project" value="InterPro"/>
</dbReference>
<evidence type="ECO:0000259" key="3">
    <source>
        <dbReference type="PROSITE" id="PS51898"/>
    </source>
</evidence>
<reference evidence="4 5" key="1">
    <citation type="submission" date="2018-07" db="EMBL/GenBank/DDBJ databases">
        <title>Comparative genomes isolates from brazilian mangrove.</title>
        <authorList>
            <person name="De Araujo J.E."/>
            <person name="Taketani R.G."/>
            <person name="Silva M.C.P."/>
            <person name="Lourenco M.V."/>
            <person name="Oliveira V.M."/>
            <person name="Andreote F.D."/>
        </authorList>
    </citation>
    <scope>NUCLEOTIDE SEQUENCE [LARGE SCALE GENOMIC DNA]</scope>
    <source>
        <strain evidence="4 5">HEX PRIS-MGV</strain>
    </source>
</reference>
<dbReference type="PROSITE" id="PS51898">
    <property type="entry name" value="TYR_RECOMBINASE"/>
    <property type="match status" value="1"/>
</dbReference>
<dbReference type="GO" id="GO:0015074">
    <property type="term" value="P:DNA integration"/>
    <property type="evidence" value="ECO:0007669"/>
    <property type="project" value="InterPro"/>
</dbReference>
<feature type="domain" description="Tyr recombinase" evidence="3">
    <location>
        <begin position="1"/>
        <end position="154"/>
    </location>
</feature>
<dbReference type="GO" id="GO:0006310">
    <property type="term" value="P:DNA recombination"/>
    <property type="evidence" value="ECO:0007669"/>
    <property type="project" value="UniProtKB-KW"/>
</dbReference>
<sequence length="216" mass="24419">MKLVITLARYGGLRCPSEIQALEWCDIDWDKGRIKVKSPKTEHHGKSHRVIPLFPELIPLLREAHDSAEDKAGFVITKYRNKNANLRTQFKRILTQAGITPWERLFQNLRTSRQNELADEYPMHVVIEWMGNSELVALKHYLKVKESHFREATRAKTSAVGDESVPKSTPQVEAAKSTEEQEPHEGKALTSETVADTGLTKGQKVPPRGVEPLFSG</sequence>
<dbReference type="InterPro" id="IPR011010">
    <property type="entry name" value="DNA_brk_join_enz"/>
</dbReference>
<dbReference type="Proteomes" id="UP000253562">
    <property type="component" value="Unassembled WGS sequence"/>
</dbReference>
<protein>
    <recommendedName>
        <fullName evidence="3">Tyr recombinase domain-containing protein</fullName>
    </recommendedName>
</protein>
<organism evidence="4 5">
    <name type="scientific">Bremerella cremea</name>
    <dbReference type="NCBI Taxonomy" id="1031537"/>
    <lineage>
        <taxon>Bacteria</taxon>
        <taxon>Pseudomonadati</taxon>
        <taxon>Planctomycetota</taxon>
        <taxon>Planctomycetia</taxon>
        <taxon>Pirellulales</taxon>
        <taxon>Pirellulaceae</taxon>
        <taxon>Bremerella</taxon>
    </lineage>
</organism>
<feature type="compositionally biased region" description="Basic and acidic residues" evidence="2">
    <location>
        <begin position="176"/>
        <end position="187"/>
    </location>
</feature>
<dbReference type="InterPro" id="IPR013762">
    <property type="entry name" value="Integrase-like_cat_sf"/>
</dbReference>
<comment type="caution">
    <text evidence="4">The sequence shown here is derived from an EMBL/GenBank/DDBJ whole genome shotgun (WGS) entry which is preliminary data.</text>
</comment>
<dbReference type="AlphaFoldDB" id="A0A368KTQ6"/>
<name>A0A368KTQ6_9BACT</name>
<evidence type="ECO:0000313" key="4">
    <source>
        <dbReference type="EMBL" id="RCS49502.1"/>
    </source>
</evidence>
<evidence type="ECO:0000313" key="5">
    <source>
        <dbReference type="Proteomes" id="UP000253562"/>
    </source>
</evidence>
<keyword evidence="1" id="KW-0233">DNA recombination</keyword>
<dbReference type="Gene3D" id="1.10.443.10">
    <property type="entry name" value="Intergrase catalytic core"/>
    <property type="match status" value="1"/>
</dbReference>
<evidence type="ECO:0000256" key="1">
    <source>
        <dbReference type="ARBA" id="ARBA00023172"/>
    </source>
</evidence>